<dbReference type="Gene3D" id="2.40.50.40">
    <property type="match status" value="1"/>
</dbReference>
<evidence type="ECO:0000313" key="4">
    <source>
        <dbReference type="EMBL" id="KXG43879.1"/>
    </source>
</evidence>
<dbReference type="Gene3D" id="3.40.50.2300">
    <property type="match status" value="1"/>
</dbReference>
<evidence type="ECO:0000259" key="2">
    <source>
        <dbReference type="PROSITE" id="PS50110"/>
    </source>
</evidence>
<dbReference type="STRING" id="1413211.U473_07570"/>
<comment type="caution">
    <text evidence="4">The sequence shown here is derived from an EMBL/GenBank/DDBJ whole genome shotgun (WGS) entry which is preliminary data.</text>
</comment>
<protein>
    <recommendedName>
        <fullName evidence="6">Two-component system response regulator</fullName>
    </recommendedName>
</protein>
<sequence>MTIKVLIVDDESLARDELRYLLSQEDEIEVVGEAENGEEALTKIFNLNPDIVFLDIQMPKVDGLTVARTLLDLKKKPFIIFATAYDQHAIHAFEVNAIDYLLKPFDEDRVMKTIEKIKEKLNHPNQEVFFKWLEQLREGSNQQSKHTSKLAVQLEERVLLIDPNDIVYAFREGRGVLIKTFAETYTTKYTLQVLEEKLKNFSFFRVHRSYLVNLNHIQEMTPWFNGAYTLTMKDQQQSKVPVSRQFVKPLRDALEL</sequence>
<dbReference type="PANTHER" id="PTHR37299:SF1">
    <property type="entry name" value="STAGE 0 SPORULATION PROTEIN A HOMOLOG"/>
    <property type="match status" value="1"/>
</dbReference>
<feature type="modified residue" description="4-aspartylphosphate" evidence="1">
    <location>
        <position position="55"/>
    </location>
</feature>
<keyword evidence="1" id="KW-0597">Phosphoprotein</keyword>
<dbReference type="Pfam" id="PF04397">
    <property type="entry name" value="LytTR"/>
    <property type="match status" value="1"/>
</dbReference>
<dbReference type="PROSITE" id="PS50930">
    <property type="entry name" value="HTH_LYTTR"/>
    <property type="match status" value="1"/>
</dbReference>
<dbReference type="GO" id="GO:0003677">
    <property type="term" value="F:DNA binding"/>
    <property type="evidence" value="ECO:0007669"/>
    <property type="project" value="InterPro"/>
</dbReference>
<dbReference type="SMART" id="SM00448">
    <property type="entry name" value="REC"/>
    <property type="match status" value="1"/>
</dbReference>
<accession>A0A135L4M3</accession>
<name>A0A135L4M3_9BACI</name>
<dbReference type="SMART" id="SM00850">
    <property type="entry name" value="LytTR"/>
    <property type="match status" value="1"/>
</dbReference>
<feature type="domain" description="Response regulatory" evidence="2">
    <location>
        <begin position="4"/>
        <end position="118"/>
    </location>
</feature>
<keyword evidence="5" id="KW-1185">Reference proteome</keyword>
<dbReference type="InterPro" id="IPR001789">
    <property type="entry name" value="Sig_transdc_resp-reg_receiver"/>
</dbReference>
<dbReference type="GO" id="GO:0000156">
    <property type="term" value="F:phosphorelay response regulator activity"/>
    <property type="evidence" value="ECO:0007669"/>
    <property type="project" value="InterPro"/>
</dbReference>
<evidence type="ECO:0008006" key="6">
    <source>
        <dbReference type="Google" id="ProtNLM"/>
    </source>
</evidence>
<dbReference type="InterPro" id="IPR046947">
    <property type="entry name" value="LytR-like"/>
</dbReference>
<reference evidence="4 5" key="1">
    <citation type="submission" date="2016-02" db="EMBL/GenBank/DDBJ databases">
        <title>Draft Genome for Tepidibacillus decaturensis nov. sp. Strain Z9, an Anaerobic, Moderately Thermophilic and Heterotrophic Bacterium from Deep Subsurface of the Illinois Basin, USA.</title>
        <authorList>
            <person name="Dong Y."/>
            <person name="Chang J.Y."/>
            <person name="Sanford R."/>
            <person name="Fouke B.W."/>
        </authorList>
    </citation>
    <scope>NUCLEOTIDE SEQUENCE [LARGE SCALE GENOMIC DNA]</scope>
    <source>
        <strain evidence="4 5">Z9</strain>
    </source>
</reference>
<dbReference type="InterPro" id="IPR011006">
    <property type="entry name" value="CheY-like_superfamily"/>
</dbReference>
<dbReference type="CDD" id="cd17532">
    <property type="entry name" value="REC_LytTR_AlgR-like"/>
    <property type="match status" value="1"/>
</dbReference>
<gene>
    <name evidence="4" type="ORF">U473_07570</name>
</gene>
<organism evidence="4 5">
    <name type="scientific">Tepidibacillus decaturensis</name>
    <dbReference type="NCBI Taxonomy" id="1413211"/>
    <lineage>
        <taxon>Bacteria</taxon>
        <taxon>Bacillati</taxon>
        <taxon>Bacillota</taxon>
        <taxon>Bacilli</taxon>
        <taxon>Bacillales</taxon>
        <taxon>Bacillaceae</taxon>
        <taxon>Tepidibacillus</taxon>
    </lineage>
</organism>
<dbReference type="Proteomes" id="UP000070352">
    <property type="component" value="Unassembled WGS sequence"/>
</dbReference>
<evidence type="ECO:0000259" key="3">
    <source>
        <dbReference type="PROSITE" id="PS50930"/>
    </source>
</evidence>
<dbReference type="PROSITE" id="PS50110">
    <property type="entry name" value="RESPONSE_REGULATORY"/>
    <property type="match status" value="1"/>
</dbReference>
<dbReference type="PANTHER" id="PTHR37299">
    <property type="entry name" value="TRANSCRIPTIONAL REGULATOR-RELATED"/>
    <property type="match status" value="1"/>
</dbReference>
<dbReference type="EMBL" id="LSKU01000001">
    <property type="protein sequence ID" value="KXG43879.1"/>
    <property type="molecule type" value="Genomic_DNA"/>
</dbReference>
<dbReference type="FunFam" id="3.40.50.2300:FF:000051">
    <property type="entry name" value="Two-component response regulator yehT"/>
    <property type="match status" value="1"/>
</dbReference>
<dbReference type="AlphaFoldDB" id="A0A135L4M3"/>
<proteinExistence type="predicted"/>
<dbReference type="InterPro" id="IPR007492">
    <property type="entry name" value="LytTR_DNA-bd_dom"/>
</dbReference>
<evidence type="ECO:0000256" key="1">
    <source>
        <dbReference type="PROSITE-ProRule" id="PRU00169"/>
    </source>
</evidence>
<dbReference type="SUPFAM" id="SSF52172">
    <property type="entry name" value="CheY-like"/>
    <property type="match status" value="1"/>
</dbReference>
<evidence type="ECO:0000313" key="5">
    <source>
        <dbReference type="Proteomes" id="UP000070352"/>
    </source>
</evidence>
<dbReference type="Gene3D" id="2.20.25.10">
    <property type="match status" value="1"/>
</dbReference>
<dbReference type="OrthoDB" id="9809318at2"/>
<feature type="domain" description="HTH LytTR-type" evidence="3">
    <location>
        <begin position="150"/>
        <end position="256"/>
    </location>
</feature>
<dbReference type="Pfam" id="PF00072">
    <property type="entry name" value="Response_reg"/>
    <property type="match status" value="1"/>
</dbReference>
<dbReference type="RefSeq" id="WP_068724926.1">
    <property type="nucleotide sequence ID" value="NZ_LSKU01000001.1"/>
</dbReference>